<evidence type="ECO:0000313" key="1">
    <source>
        <dbReference type="EMBL" id="AIC15173.1"/>
    </source>
</evidence>
<dbReference type="EMBL" id="CP007536">
    <property type="protein sequence ID" value="AIC15173.1"/>
    <property type="molecule type" value="Genomic_DNA"/>
</dbReference>
<sequence length="44" mass="5025">MAVLATPVVHAHTQHAFFETYWSFVRPVGGDYFLLFLITTSSEH</sequence>
<dbReference type="HOGENOM" id="CLU_3210877_0_0_2"/>
<accession>A0A060HHZ0</accession>
<keyword evidence="2" id="KW-1185">Reference proteome</keyword>
<dbReference type="Proteomes" id="UP000027093">
    <property type="component" value="Chromosome"/>
</dbReference>
<dbReference type="AlphaFoldDB" id="A0A060HHZ0"/>
<dbReference type="KEGG" id="nvn:NVIE_0972"/>
<name>A0A060HHZ0_9ARCH</name>
<protein>
    <submittedName>
        <fullName evidence="1">Uncharacterized protein</fullName>
    </submittedName>
</protein>
<proteinExistence type="predicted"/>
<reference evidence="1 2" key="1">
    <citation type="journal article" date="2014" name="Int. J. Syst. Evol. Microbiol.">
        <title>Nitrososphaera viennensis gen. nov., sp. nov., an aerobic and mesophilic, ammonia-oxidizing archaeon from soil and a member of the archaeal phylum Thaumarchaeota.</title>
        <authorList>
            <person name="Stieglmeier M."/>
            <person name="Klingl A."/>
            <person name="Alves R.J."/>
            <person name="Rittmann S.K."/>
            <person name="Melcher M."/>
            <person name="Leisch N."/>
            <person name="Schleper C."/>
        </authorList>
    </citation>
    <scope>NUCLEOTIDE SEQUENCE [LARGE SCALE GENOMIC DNA]</scope>
    <source>
        <strain evidence="1">EN76</strain>
    </source>
</reference>
<evidence type="ECO:0000313" key="2">
    <source>
        <dbReference type="Proteomes" id="UP000027093"/>
    </source>
</evidence>
<organism evidence="1 2">
    <name type="scientific">Nitrososphaera viennensis EN76</name>
    <dbReference type="NCBI Taxonomy" id="926571"/>
    <lineage>
        <taxon>Archaea</taxon>
        <taxon>Nitrososphaerota</taxon>
        <taxon>Nitrososphaeria</taxon>
        <taxon>Nitrososphaerales</taxon>
        <taxon>Nitrososphaeraceae</taxon>
        <taxon>Nitrososphaera</taxon>
    </lineage>
</organism>
<gene>
    <name evidence="1" type="ORF">NVIE_0972</name>
</gene>